<dbReference type="eggNOG" id="KOG0039">
    <property type="taxonomic scope" value="Eukaryota"/>
</dbReference>
<dbReference type="OMA" id="GHQWGYE"/>
<sequence>MYKPACASACRDVLSKYSLECKGDNRDRSHVTERMAGMEEEKEPPTPECYAVNDPYLRSLAYCITEHCQDMPIYMIEQWWDRRVTGDLPQQPKPKETYQASLLKIIQDPPTNVSDSEGMLMAPSLVDNDIWLAHYHGDSVFARNERMHVTVGLVLLLSSTGVPIIASFLRFVPFSQRFVSRFRAAFIDPPAWSTRHRVPVAKGQVLMPTRGQVIFIAYLWTMNIIACSVGYEVKTPDSWWATVPIELATLIAYRTGVLSFVNLALLILYAGRHNVLLYVTNWSHSTYLLLHRWIAVIATLQACLHSAILLKLYLDTHEHATESKLPYWVWGIVATLSLVILLPASALKIRQKFYELFLLWHQILSFFVLISALWHILLRFGHQWGYETWLYIAFAAWCFDRLMRVLRIARNGIRLGQVTIIDEDYLRLDVPGVSASGHAYLYFPTLTWRVWENHPFSVAGTRVAHQTSLRPQPAPAADEKTSRHDIKAIESEVGSKSSPRSQRLVACDDTTFTVGLTFYIRTHSGLTPKLRSRETLPILVESSYGQSLVGDRSLSSYPNLVCIAGGVGITAVLPFLSGHIGRNRLFWGVRTPSLAHALQETLEEPAFAGTEVSITHGERMDLNAILGRELHGTGTAVVVSGPPSMADDVRVIVSRLIRENKEAVVALIEESYCL</sequence>
<feature type="transmembrane region" description="Helical" evidence="7">
    <location>
        <begin position="356"/>
        <end position="377"/>
    </location>
</feature>
<evidence type="ECO:0000256" key="7">
    <source>
        <dbReference type="SAM" id="Phobius"/>
    </source>
</evidence>
<dbReference type="SFLD" id="SFLDS00052">
    <property type="entry name" value="Ferric_Reductase_Domain"/>
    <property type="match status" value="1"/>
</dbReference>
<organism evidence="9 10">
    <name type="scientific">Dothistroma septosporum (strain NZE10 / CBS 128990)</name>
    <name type="common">Red band needle blight fungus</name>
    <name type="synonym">Mycosphaerella pini</name>
    <dbReference type="NCBI Taxonomy" id="675120"/>
    <lineage>
        <taxon>Eukaryota</taxon>
        <taxon>Fungi</taxon>
        <taxon>Dikarya</taxon>
        <taxon>Ascomycota</taxon>
        <taxon>Pezizomycotina</taxon>
        <taxon>Dothideomycetes</taxon>
        <taxon>Dothideomycetidae</taxon>
        <taxon>Mycosphaerellales</taxon>
        <taxon>Mycosphaerellaceae</taxon>
        <taxon>Dothistroma</taxon>
    </lineage>
</organism>
<dbReference type="GO" id="GO:0006879">
    <property type="term" value="P:intracellular iron ion homeostasis"/>
    <property type="evidence" value="ECO:0007669"/>
    <property type="project" value="TreeGrafter"/>
</dbReference>
<evidence type="ECO:0000256" key="6">
    <source>
        <dbReference type="ARBA" id="ARBA00023136"/>
    </source>
</evidence>
<feature type="transmembrane region" description="Helical" evidence="7">
    <location>
        <begin position="251"/>
        <end position="271"/>
    </location>
</feature>
<proteinExistence type="predicted"/>
<keyword evidence="10" id="KW-1185">Reference proteome</keyword>
<reference evidence="9 10" key="2">
    <citation type="journal article" date="2012" name="PLoS Pathog.">
        <title>Diverse lifestyles and strategies of plant pathogenesis encoded in the genomes of eighteen Dothideomycetes fungi.</title>
        <authorList>
            <person name="Ohm R.A."/>
            <person name="Feau N."/>
            <person name="Henrissat B."/>
            <person name="Schoch C.L."/>
            <person name="Horwitz B.A."/>
            <person name="Barry K.W."/>
            <person name="Condon B.J."/>
            <person name="Copeland A.C."/>
            <person name="Dhillon B."/>
            <person name="Glaser F."/>
            <person name="Hesse C.N."/>
            <person name="Kosti I."/>
            <person name="LaButti K."/>
            <person name="Lindquist E.A."/>
            <person name="Lucas S."/>
            <person name="Salamov A.A."/>
            <person name="Bradshaw R.E."/>
            <person name="Ciuffetti L."/>
            <person name="Hamelin R.C."/>
            <person name="Kema G.H.J."/>
            <person name="Lawrence C."/>
            <person name="Scott J.A."/>
            <person name="Spatafora J.W."/>
            <person name="Turgeon B.G."/>
            <person name="de Wit P.J.G.M."/>
            <person name="Zhong S."/>
            <person name="Goodwin S.B."/>
            <person name="Grigoriev I.V."/>
        </authorList>
    </citation>
    <scope>NUCLEOTIDE SEQUENCE [LARGE SCALE GENOMIC DNA]</scope>
    <source>
        <strain evidence="10">NZE10 / CBS 128990</strain>
    </source>
</reference>
<name>N1PMT1_DOTSN</name>
<dbReference type="SUPFAM" id="SSF52343">
    <property type="entry name" value="Ferredoxin reductase-like, C-terminal NADP-linked domain"/>
    <property type="match status" value="1"/>
</dbReference>
<keyword evidence="4 7" id="KW-1133">Transmembrane helix</keyword>
<dbReference type="Proteomes" id="UP000016933">
    <property type="component" value="Unassembled WGS sequence"/>
</dbReference>
<comment type="subcellular location">
    <subcellularLocation>
        <location evidence="1">Membrane</location>
        <topology evidence="1">Multi-pass membrane protein</topology>
    </subcellularLocation>
</comment>
<dbReference type="GO" id="GO:0005886">
    <property type="term" value="C:plasma membrane"/>
    <property type="evidence" value="ECO:0007669"/>
    <property type="project" value="TreeGrafter"/>
</dbReference>
<dbReference type="GO" id="GO:0000293">
    <property type="term" value="F:ferric-chelate reductase activity"/>
    <property type="evidence" value="ECO:0007669"/>
    <property type="project" value="TreeGrafter"/>
</dbReference>
<dbReference type="GO" id="GO:0006826">
    <property type="term" value="P:iron ion transport"/>
    <property type="evidence" value="ECO:0007669"/>
    <property type="project" value="TreeGrafter"/>
</dbReference>
<dbReference type="Pfam" id="PF01794">
    <property type="entry name" value="Ferric_reduct"/>
    <property type="match status" value="1"/>
</dbReference>
<dbReference type="GO" id="GO:0015677">
    <property type="term" value="P:copper ion import"/>
    <property type="evidence" value="ECO:0007669"/>
    <property type="project" value="TreeGrafter"/>
</dbReference>
<feature type="transmembrane region" description="Helical" evidence="7">
    <location>
        <begin position="149"/>
        <end position="172"/>
    </location>
</feature>
<feature type="transmembrane region" description="Helical" evidence="7">
    <location>
        <begin position="213"/>
        <end position="231"/>
    </location>
</feature>
<keyword evidence="2" id="KW-0813">Transport</keyword>
<dbReference type="EMBL" id="KB446539">
    <property type="protein sequence ID" value="EME44707.1"/>
    <property type="molecule type" value="Genomic_DNA"/>
</dbReference>
<dbReference type="SFLD" id="SFLDG01168">
    <property type="entry name" value="Ferric_reductase_subgroup_(FRE"/>
    <property type="match status" value="1"/>
</dbReference>
<accession>N1PMT1</accession>
<feature type="transmembrane region" description="Helical" evidence="7">
    <location>
        <begin position="325"/>
        <end position="344"/>
    </location>
</feature>
<dbReference type="Gene3D" id="3.40.50.80">
    <property type="entry name" value="Nucleotide-binding domain of ferredoxin-NADP reductase (FNR) module"/>
    <property type="match status" value="1"/>
</dbReference>
<evidence type="ECO:0000313" key="10">
    <source>
        <dbReference type="Proteomes" id="UP000016933"/>
    </source>
</evidence>
<gene>
    <name evidence="9" type="ORF">DOTSEDRAFT_88769</name>
</gene>
<evidence type="ECO:0000256" key="2">
    <source>
        <dbReference type="ARBA" id="ARBA00022448"/>
    </source>
</evidence>
<dbReference type="STRING" id="675120.N1PMT1"/>
<keyword evidence="5" id="KW-0406">Ion transport</keyword>
<evidence type="ECO:0000256" key="3">
    <source>
        <dbReference type="ARBA" id="ARBA00022692"/>
    </source>
</evidence>
<feature type="domain" description="Ferric oxidoreductase" evidence="8">
    <location>
        <begin position="255"/>
        <end position="371"/>
    </location>
</feature>
<reference evidence="10" key="1">
    <citation type="journal article" date="2012" name="PLoS Genet.">
        <title>The genomes of the fungal plant pathogens Cladosporium fulvum and Dothistroma septosporum reveal adaptation to different hosts and lifestyles but also signatures of common ancestry.</title>
        <authorList>
            <person name="de Wit P.J.G.M."/>
            <person name="van der Burgt A."/>
            <person name="Oekmen B."/>
            <person name="Stergiopoulos I."/>
            <person name="Abd-Elsalam K.A."/>
            <person name="Aerts A.L."/>
            <person name="Bahkali A.H."/>
            <person name="Beenen H.G."/>
            <person name="Chettri P."/>
            <person name="Cox M.P."/>
            <person name="Datema E."/>
            <person name="de Vries R.P."/>
            <person name="Dhillon B."/>
            <person name="Ganley A.R."/>
            <person name="Griffiths S.A."/>
            <person name="Guo Y."/>
            <person name="Hamelin R.C."/>
            <person name="Henrissat B."/>
            <person name="Kabir M.S."/>
            <person name="Jashni M.K."/>
            <person name="Kema G."/>
            <person name="Klaubauf S."/>
            <person name="Lapidus A."/>
            <person name="Levasseur A."/>
            <person name="Lindquist E."/>
            <person name="Mehrabi R."/>
            <person name="Ohm R.A."/>
            <person name="Owen T.J."/>
            <person name="Salamov A."/>
            <person name="Schwelm A."/>
            <person name="Schijlen E."/>
            <person name="Sun H."/>
            <person name="van den Burg H.A."/>
            <person name="van Ham R.C.H.J."/>
            <person name="Zhang S."/>
            <person name="Goodwin S.B."/>
            <person name="Grigoriev I.V."/>
            <person name="Collemare J."/>
            <person name="Bradshaw R.E."/>
        </authorList>
    </citation>
    <scope>NUCLEOTIDE SEQUENCE [LARGE SCALE GENOMIC DNA]</scope>
    <source>
        <strain evidence="10">NZE10 / CBS 128990</strain>
    </source>
</reference>
<keyword evidence="6 7" id="KW-0472">Membrane</keyword>
<keyword evidence="3 7" id="KW-0812">Transmembrane</keyword>
<dbReference type="InterPro" id="IPR013130">
    <property type="entry name" value="Fe3_Rdtase_TM_dom"/>
</dbReference>
<dbReference type="PANTHER" id="PTHR32361:SF9">
    <property type="entry name" value="FERRIC REDUCTASE TRANSMEMBRANE COMPONENT 3-RELATED"/>
    <property type="match status" value="1"/>
</dbReference>
<dbReference type="AlphaFoldDB" id="N1PMT1"/>
<dbReference type="HOGENOM" id="CLU_010365_2_0_1"/>
<evidence type="ECO:0000313" key="9">
    <source>
        <dbReference type="EMBL" id="EME44707.1"/>
    </source>
</evidence>
<dbReference type="InterPro" id="IPR039261">
    <property type="entry name" value="FNR_nucleotide-bd"/>
</dbReference>
<evidence type="ECO:0000256" key="5">
    <source>
        <dbReference type="ARBA" id="ARBA00023065"/>
    </source>
</evidence>
<evidence type="ECO:0000256" key="4">
    <source>
        <dbReference type="ARBA" id="ARBA00022989"/>
    </source>
</evidence>
<evidence type="ECO:0000256" key="1">
    <source>
        <dbReference type="ARBA" id="ARBA00004141"/>
    </source>
</evidence>
<dbReference type="InterPro" id="IPR051410">
    <property type="entry name" value="Ferric/Cupric_Reductase"/>
</dbReference>
<dbReference type="PANTHER" id="PTHR32361">
    <property type="entry name" value="FERRIC/CUPRIC REDUCTASE TRANSMEMBRANE COMPONENT"/>
    <property type="match status" value="1"/>
</dbReference>
<protein>
    <recommendedName>
        <fullName evidence="8">Ferric oxidoreductase domain-containing protein</fullName>
    </recommendedName>
</protein>
<evidence type="ECO:0000259" key="8">
    <source>
        <dbReference type="Pfam" id="PF01794"/>
    </source>
</evidence>
<dbReference type="CDD" id="cd06186">
    <property type="entry name" value="NOX_Duox_like_FAD_NADP"/>
    <property type="match status" value="1"/>
</dbReference>
<feature type="transmembrane region" description="Helical" evidence="7">
    <location>
        <begin position="292"/>
        <end position="313"/>
    </location>
</feature>